<keyword evidence="2" id="KW-0285">Flavoprotein</keyword>
<dbReference type="Pfam" id="PF05199">
    <property type="entry name" value="GMC_oxred_C"/>
    <property type="match status" value="1"/>
</dbReference>
<dbReference type="AlphaFoldDB" id="A0A1H3LK24"/>
<dbReference type="RefSeq" id="WP_092549634.1">
    <property type="nucleotide sequence ID" value="NZ_FNPZ01000001.1"/>
</dbReference>
<dbReference type="InterPro" id="IPR036188">
    <property type="entry name" value="FAD/NAD-bd_sf"/>
</dbReference>
<evidence type="ECO:0000256" key="4">
    <source>
        <dbReference type="ARBA" id="ARBA00023002"/>
    </source>
</evidence>
<dbReference type="Gene3D" id="3.50.50.60">
    <property type="entry name" value="FAD/NAD(P)-binding domain"/>
    <property type="match status" value="2"/>
</dbReference>
<dbReference type="Pfam" id="PF13618">
    <property type="entry name" value="Gluconate_2-dh3"/>
    <property type="match status" value="1"/>
</dbReference>
<comment type="similarity">
    <text evidence="1">Belongs to the GMC oxidoreductase family.</text>
</comment>
<dbReference type="SUPFAM" id="SSF51905">
    <property type="entry name" value="FAD/NAD(P)-binding domain"/>
    <property type="match status" value="1"/>
</dbReference>
<dbReference type="Pfam" id="PF01494">
    <property type="entry name" value="FAD_binding_3"/>
    <property type="match status" value="1"/>
</dbReference>
<dbReference type="GO" id="GO:0016614">
    <property type="term" value="F:oxidoreductase activity, acting on CH-OH group of donors"/>
    <property type="evidence" value="ECO:0007669"/>
    <property type="project" value="InterPro"/>
</dbReference>
<evidence type="ECO:0000259" key="5">
    <source>
        <dbReference type="PROSITE" id="PS51379"/>
    </source>
</evidence>
<dbReference type="EMBL" id="FNPZ01000001">
    <property type="protein sequence ID" value="SDY64751.1"/>
    <property type="molecule type" value="Genomic_DNA"/>
</dbReference>
<dbReference type="PROSITE" id="PS51379">
    <property type="entry name" value="4FE4S_FER_2"/>
    <property type="match status" value="1"/>
</dbReference>
<evidence type="ECO:0000313" key="7">
    <source>
        <dbReference type="Proteomes" id="UP000198891"/>
    </source>
</evidence>
<dbReference type="InterPro" id="IPR002938">
    <property type="entry name" value="FAD-bd"/>
</dbReference>
<keyword evidence="7" id="KW-1185">Reference proteome</keyword>
<gene>
    <name evidence="6" type="ORF">SAMN05216554_1019</name>
</gene>
<proteinExistence type="inferred from homology"/>
<dbReference type="InterPro" id="IPR000172">
    <property type="entry name" value="GMC_OxRdtase_N"/>
</dbReference>
<feature type="domain" description="4Fe-4S ferredoxin-type" evidence="5">
    <location>
        <begin position="355"/>
        <end position="385"/>
    </location>
</feature>
<evidence type="ECO:0000256" key="3">
    <source>
        <dbReference type="ARBA" id="ARBA00022827"/>
    </source>
</evidence>
<keyword evidence="4" id="KW-0560">Oxidoreductase</keyword>
<evidence type="ECO:0000256" key="1">
    <source>
        <dbReference type="ARBA" id="ARBA00010790"/>
    </source>
</evidence>
<protein>
    <submittedName>
        <fullName evidence="6">Choline dehydrogenase</fullName>
    </submittedName>
</protein>
<dbReference type="PANTHER" id="PTHR46056">
    <property type="entry name" value="LONG-CHAIN-ALCOHOL OXIDASE"/>
    <property type="match status" value="1"/>
</dbReference>
<dbReference type="GO" id="GO:0071949">
    <property type="term" value="F:FAD binding"/>
    <property type="evidence" value="ECO:0007669"/>
    <property type="project" value="InterPro"/>
</dbReference>
<dbReference type="PANTHER" id="PTHR46056:SF12">
    <property type="entry name" value="LONG-CHAIN-ALCOHOL OXIDASE"/>
    <property type="match status" value="1"/>
</dbReference>
<dbReference type="InterPro" id="IPR007867">
    <property type="entry name" value="GMC_OxRtase_C"/>
</dbReference>
<accession>A0A1H3LK24</accession>
<keyword evidence="3" id="KW-0274">FAD</keyword>
<reference evidence="6 7" key="1">
    <citation type="submission" date="2016-10" db="EMBL/GenBank/DDBJ databases">
        <authorList>
            <person name="de Groot N.N."/>
        </authorList>
    </citation>
    <scope>NUCLEOTIDE SEQUENCE [LARGE SCALE GENOMIC DNA]</scope>
    <source>
        <strain evidence="6 7">CGMCC 4.3491</strain>
    </source>
</reference>
<dbReference type="Proteomes" id="UP000198891">
    <property type="component" value="Unassembled WGS sequence"/>
</dbReference>
<dbReference type="STRING" id="381665.SAMN05216554_1019"/>
<evidence type="ECO:0000313" key="6">
    <source>
        <dbReference type="EMBL" id="SDY64751.1"/>
    </source>
</evidence>
<dbReference type="Pfam" id="PF00732">
    <property type="entry name" value="GMC_oxred_N"/>
    <property type="match status" value="1"/>
</dbReference>
<sequence>MNGADDNQGSRELGEIIEILRAAVDTMIPADEWPGGWDGGVQRLIAEHGNGFLSRLRPLLTKACEALDLAAISTHSAGFAAVSDEEKREILDQVSGQPETTEAVEAIATLAFQGFYAGTSAPAGWEMLGFNPGPTAVSGEKYDEGTPLNRIAADYDVIIVGAGAGGGVVAAELADKGAHVLLIERARPMRASELRSNHLQGKRMQAYDTTAGPGAGNPRLLELSDGSVMTLPGEGDGGEYGLNAMTLGGGTRLWQGMSWRFYEEDFAMASTYGKPEGSTLADWPVSYRDLAPFYDRVEWELGVSGDAASDMARRTPRSRPYPMPALPGDEVRTILSASASTLGWKSSPVPFAINSIPRAGRPACAACGQCVGHACPVNAKNGTQNTFIPRALATGRCDLLMSAQATAVLHNGCGVATGVRVVVTTAEETQERVIRGRQIVVTAGAVETARLLLASGLGNEWVGRNHHTHGIATATALTGPRFEPRRGPGHSVASVDWVHRDRKAWGGGVIVDAPAMYPYTQAVLGRTAGHRWGLEHKRWMREIGAPLGTMSMVQEIPDSSSRVSIDPKVVDRNGMPVARLRGDAHPATREAVDFMVDRCVEWLEASSGRDIIRNVLYTAPQGAEHSAGTARMADDPALGATSAEGLLYGTRNVFVADASLHPTNGGFNPGLTVMANAMRVASTIH</sequence>
<dbReference type="OrthoDB" id="9798604at2"/>
<organism evidence="6 7">
    <name type="scientific">Herbiconiux ginsengi</name>
    <dbReference type="NCBI Taxonomy" id="381665"/>
    <lineage>
        <taxon>Bacteria</taxon>
        <taxon>Bacillati</taxon>
        <taxon>Actinomycetota</taxon>
        <taxon>Actinomycetes</taxon>
        <taxon>Micrococcales</taxon>
        <taxon>Microbacteriaceae</taxon>
        <taxon>Herbiconiux</taxon>
    </lineage>
</organism>
<evidence type="ECO:0000256" key="2">
    <source>
        <dbReference type="ARBA" id="ARBA00022630"/>
    </source>
</evidence>
<dbReference type="InterPro" id="IPR027056">
    <property type="entry name" value="Gluconate_2DH_su3"/>
</dbReference>
<dbReference type="InterPro" id="IPR017896">
    <property type="entry name" value="4Fe4S_Fe-S-bd"/>
</dbReference>
<name>A0A1H3LK24_9MICO</name>